<dbReference type="PANTHER" id="PTHR33449">
    <property type="entry name" value="NUCLEOID-ASSOCIATED PROTEIN YBAB"/>
    <property type="match status" value="1"/>
</dbReference>
<evidence type="ECO:0000256" key="1">
    <source>
        <dbReference type="ARBA" id="ARBA00023125"/>
    </source>
</evidence>
<gene>
    <name evidence="2" type="ordered locus">Halhy_4278</name>
</gene>
<dbReference type="NCBIfam" id="TIGR00103">
    <property type="entry name" value="DNA_YbaB_EbfC"/>
    <property type="match status" value="1"/>
</dbReference>
<reference evidence="2 3" key="1">
    <citation type="journal article" date="2011" name="Stand. Genomic Sci.">
        <title>Complete genome sequence of Haliscomenobacter hydrossis type strain (O).</title>
        <authorList>
            <consortium name="US DOE Joint Genome Institute (JGI-PGF)"/>
            <person name="Daligault H."/>
            <person name="Lapidus A."/>
            <person name="Zeytun A."/>
            <person name="Nolan M."/>
            <person name="Lucas S."/>
            <person name="Del Rio T.G."/>
            <person name="Tice H."/>
            <person name="Cheng J.F."/>
            <person name="Tapia R."/>
            <person name="Han C."/>
            <person name="Goodwin L."/>
            <person name="Pitluck S."/>
            <person name="Liolios K."/>
            <person name="Pagani I."/>
            <person name="Ivanova N."/>
            <person name="Huntemann M."/>
            <person name="Mavromatis K."/>
            <person name="Mikhailova N."/>
            <person name="Pati A."/>
            <person name="Chen A."/>
            <person name="Palaniappan K."/>
            <person name="Land M."/>
            <person name="Hauser L."/>
            <person name="Brambilla E.M."/>
            <person name="Rohde M."/>
            <person name="Verbarg S."/>
            <person name="Goker M."/>
            <person name="Bristow J."/>
            <person name="Eisen J.A."/>
            <person name="Markowitz V."/>
            <person name="Hugenholtz P."/>
            <person name="Kyrpides N.C."/>
            <person name="Klenk H.P."/>
            <person name="Woyke T."/>
        </authorList>
    </citation>
    <scope>NUCLEOTIDE SEQUENCE [LARGE SCALE GENOMIC DNA]</scope>
    <source>
        <strain evidence="3">ATCC 27775 / DSM 1100 / LMG 10767 / O</strain>
    </source>
</reference>
<sequence>MFGLDNMFGDMEAQQKAMREKLAEFIVESEAGEGAIKITANANRELTNISIDPDFLKNAEAEELEDLLLVAINRVMQRAQEKEAFETEQLLKDMLPPGMDGLFK</sequence>
<dbReference type="HOGENOM" id="CLU_140930_3_0_10"/>
<dbReference type="InterPro" id="IPR004401">
    <property type="entry name" value="YbaB/EbfC"/>
</dbReference>
<dbReference type="STRING" id="760192.Halhy_4278"/>
<reference key="2">
    <citation type="submission" date="2011-04" db="EMBL/GenBank/DDBJ databases">
        <title>Complete sequence of chromosome of Haliscomenobacter hydrossis DSM 1100.</title>
        <authorList>
            <consortium name="US DOE Joint Genome Institute (JGI-PGF)"/>
            <person name="Lucas S."/>
            <person name="Han J."/>
            <person name="Lapidus A."/>
            <person name="Bruce D."/>
            <person name="Goodwin L."/>
            <person name="Pitluck S."/>
            <person name="Peters L."/>
            <person name="Kyrpides N."/>
            <person name="Mavromatis K."/>
            <person name="Ivanova N."/>
            <person name="Ovchinnikova G."/>
            <person name="Pagani I."/>
            <person name="Daligault H."/>
            <person name="Detter J.C."/>
            <person name="Han C."/>
            <person name="Land M."/>
            <person name="Hauser L."/>
            <person name="Markowitz V."/>
            <person name="Cheng J.-F."/>
            <person name="Hugenholtz P."/>
            <person name="Woyke T."/>
            <person name="Wu D."/>
            <person name="Verbarg S."/>
            <person name="Frueling A."/>
            <person name="Brambilla E."/>
            <person name="Klenk H.-P."/>
            <person name="Eisen J.A."/>
        </authorList>
    </citation>
    <scope>NUCLEOTIDE SEQUENCE</scope>
    <source>
        <strain>DSM 1100</strain>
    </source>
</reference>
<dbReference type="EMBL" id="CP002691">
    <property type="protein sequence ID" value="AEE52122.1"/>
    <property type="molecule type" value="Genomic_DNA"/>
</dbReference>
<protein>
    <submittedName>
        <fullName evidence="2">Uncharacterized protein family UPF0133</fullName>
    </submittedName>
</protein>
<dbReference type="KEGG" id="hhy:Halhy_4278"/>
<evidence type="ECO:0000313" key="2">
    <source>
        <dbReference type="EMBL" id="AEE52122.1"/>
    </source>
</evidence>
<dbReference type="PANTHER" id="PTHR33449:SF1">
    <property type="entry name" value="NUCLEOID-ASSOCIATED PROTEIN YBAB"/>
    <property type="match status" value="1"/>
</dbReference>
<dbReference type="Gene3D" id="3.30.1310.10">
    <property type="entry name" value="Nucleoid-associated protein YbaB-like domain"/>
    <property type="match status" value="1"/>
</dbReference>
<proteinExistence type="predicted"/>
<keyword evidence="1" id="KW-0238">DNA-binding</keyword>
<organism evidence="2 3">
    <name type="scientific">Haliscomenobacter hydrossis (strain ATCC 27775 / DSM 1100 / LMG 10767 / O)</name>
    <dbReference type="NCBI Taxonomy" id="760192"/>
    <lineage>
        <taxon>Bacteria</taxon>
        <taxon>Pseudomonadati</taxon>
        <taxon>Bacteroidota</taxon>
        <taxon>Saprospiria</taxon>
        <taxon>Saprospirales</taxon>
        <taxon>Haliscomenobacteraceae</taxon>
        <taxon>Haliscomenobacter</taxon>
    </lineage>
</organism>
<dbReference type="GO" id="GO:0003677">
    <property type="term" value="F:DNA binding"/>
    <property type="evidence" value="ECO:0007669"/>
    <property type="project" value="UniProtKB-KW"/>
</dbReference>
<name>F4L746_HALH1</name>
<dbReference type="AlphaFoldDB" id="F4L746"/>
<evidence type="ECO:0000313" key="3">
    <source>
        <dbReference type="Proteomes" id="UP000008461"/>
    </source>
</evidence>
<dbReference type="eggNOG" id="COG0718">
    <property type="taxonomic scope" value="Bacteria"/>
</dbReference>
<keyword evidence="3" id="KW-1185">Reference proteome</keyword>
<dbReference type="Proteomes" id="UP000008461">
    <property type="component" value="Chromosome"/>
</dbReference>
<dbReference type="Pfam" id="PF02575">
    <property type="entry name" value="YbaB_DNA_bd"/>
    <property type="match status" value="1"/>
</dbReference>
<accession>F4L746</accession>
<dbReference type="RefSeq" id="WP_013766660.1">
    <property type="nucleotide sequence ID" value="NC_015510.1"/>
</dbReference>
<dbReference type="InterPro" id="IPR036894">
    <property type="entry name" value="YbaB-like_sf"/>
</dbReference>
<dbReference type="GO" id="GO:0005829">
    <property type="term" value="C:cytosol"/>
    <property type="evidence" value="ECO:0007669"/>
    <property type="project" value="TreeGrafter"/>
</dbReference>
<dbReference type="PIRSF" id="PIRSF004555">
    <property type="entry name" value="UCP004555"/>
    <property type="match status" value="1"/>
</dbReference>
<dbReference type="SUPFAM" id="SSF82607">
    <property type="entry name" value="YbaB-like"/>
    <property type="match status" value="1"/>
</dbReference>